<dbReference type="EMBL" id="JAODUP010000110">
    <property type="protein sequence ID" value="KAK2161754.1"/>
    <property type="molecule type" value="Genomic_DNA"/>
</dbReference>
<comment type="caution">
    <text evidence="1">The sequence shown here is derived from an EMBL/GenBank/DDBJ whole genome shotgun (WGS) entry which is preliminary data.</text>
</comment>
<proteinExistence type="predicted"/>
<organism evidence="1 2">
    <name type="scientific">Paralvinella palmiformis</name>
    <dbReference type="NCBI Taxonomy" id="53620"/>
    <lineage>
        <taxon>Eukaryota</taxon>
        <taxon>Metazoa</taxon>
        <taxon>Spiralia</taxon>
        <taxon>Lophotrochozoa</taxon>
        <taxon>Annelida</taxon>
        <taxon>Polychaeta</taxon>
        <taxon>Sedentaria</taxon>
        <taxon>Canalipalpata</taxon>
        <taxon>Terebellida</taxon>
        <taxon>Terebelliformia</taxon>
        <taxon>Alvinellidae</taxon>
        <taxon>Paralvinella</taxon>
    </lineage>
</organism>
<dbReference type="AlphaFoldDB" id="A0AAD9NC35"/>
<keyword evidence="2" id="KW-1185">Reference proteome</keyword>
<evidence type="ECO:0000313" key="1">
    <source>
        <dbReference type="EMBL" id="KAK2161754.1"/>
    </source>
</evidence>
<accession>A0AAD9NC35</accession>
<evidence type="ECO:0000313" key="2">
    <source>
        <dbReference type="Proteomes" id="UP001208570"/>
    </source>
</evidence>
<gene>
    <name evidence="1" type="ORF">LSH36_110g03075</name>
</gene>
<protein>
    <submittedName>
        <fullName evidence="1">Uncharacterized protein</fullName>
    </submittedName>
</protein>
<reference evidence="1" key="1">
    <citation type="journal article" date="2023" name="Mol. Biol. Evol.">
        <title>Third-Generation Sequencing Reveals the Adaptive Role of the Epigenome in Three Deep-Sea Polychaetes.</title>
        <authorList>
            <person name="Perez M."/>
            <person name="Aroh O."/>
            <person name="Sun Y."/>
            <person name="Lan Y."/>
            <person name="Juniper S.K."/>
            <person name="Young C.R."/>
            <person name="Angers B."/>
            <person name="Qian P.Y."/>
        </authorList>
    </citation>
    <scope>NUCLEOTIDE SEQUENCE</scope>
    <source>
        <strain evidence="1">P08H-3</strain>
    </source>
</reference>
<sequence length="45" mass="5285">MTPTVNMGWHLFTNGKPADLYSNFHPDWAPSIMMTDEERHHRADE</sequence>
<dbReference type="Proteomes" id="UP001208570">
    <property type="component" value="Unassembled WGS sequence"/>
</dbReference>
<name>A0AAD9NC35_9ANNE</name>